<dbReference type="Proteomes" id="UP001344906">
    <property type="component" value="Unassembled WGS sequence"/>
</dbReference>
<feature type="transmembrane region" description="Helical" evidence="8">
    <location>
        <begin position="95"/>
        <end position="114"/>
    </location>
</feature>
<feature type="transmembrane region" description="Helical" evidence="8">
    <location>
        <begin position="69"/>
        <end position="89"/>
    </location>
</feature>
<feature type="transmembrane region" description="Helical" evidence="8">
    <location>
        <begin position="756"/>
        <end position="777"/>
    </location>
</feature>
<proteinExistence type="inferred from homology"/>
<comment type="caution">
    <text evidence="10">The sequence shown here is derived from an EMBL/GenBank/DDBJ whole genome shotgun (WGS) entry which is preliminary data.</text>
</comment>
<sequence>MKKLKVLAGIAFALNTFLFGSYYSVGKEMLGRVDPIVFTFFTMMTLVPPAICILILSRRHITRSAVRSGFLLGTCLCLGLFSLAVALKYNSATGTAFFPSLNGLLAAIFTWLFLRQPISKATWFAGIVSVSGAILLMANASMGGARGALIAFIGGLLCTLYVFLADHEQKDQAAYWPLFGIELLTMGLWANLLALLFGDWDVMHFSMPWDMGIVLYIGLGTIFLPTLFTVVLQRYISPVTVSFIYILEPIFGTLVAYLYLHEVVSLDGYLGGLLVVVGVLIHTWGTVERPRIQAQSQSRQQLQQSWFQSFLYPLICCVLGACIVLKVAGFPPAVWLDLYRDWPQLPVLLHSGQRMEMILLLAQSACWLVVWLALIVLGLLVFYRVGSKLFASSSASIVEHDMRTLRQMGYTQHAQNTIAIPVINAELLQPRRTHRPVRLAHIEPVDDQIYEAPTHVPGRHTMVAQRRTYRDVEQHWSWGGRAWSHGSEKKMKKNDAGDFSVLYVEPTDDKAELFPVIAEQKKPIVLMLAEQVQTFQRPDDFTTLKHIKRQYDLTIIFVIAHSAQQAQLASRNGFPTYQSMEGLVQAVKAGQFTRQRTLARSTVPLAPKQDMKGVGIANRNTLPLESKGQPGGPAGPISGPTQSMQPSPLADIPFPIHEEVPTFAPTPQLTFNPETPHPLPPVRPQQRISQPLPARPQPQPQSRISQPLPPVRQQISQPLPPVRPQISQPLPPIEPPLQQTPPPPVRPSRQHPRRMPAIFAVITMALILAIIGSFLVFSHSFQSIASQTAPPASIGRLAFTSSGQLNESSSQGIADQVVLDVHNLPAPTAGEKYYAWLLGDKRQNDPTSIALGALNITNGSAHLFYAGDAQHSNLLLKSSRVLITEEDATMPPLSPSVDMHTWRYYGEFSSTPIKAADNTKNYSYLDHLRHLLAADPTLDELELPGGLNIWLYNNTGKLVEWTTSMRETWQGTKDSEFIRRQTLRVLAYLDGTTYLYKDLPPKSPLLVNERLARVGLVNIAGPNQQPPSYMDHIEHHLSGLLEADTTSTALRKQINDLSTSLDNINFWLGKVRQDAQKIVKMDDNQLKQPGTLTLINDMIDNTNHAFAGQLDPSTNQMRQGVTWLHDHMQALASIDLDPVKPDSSGVVPQIVPGNIHPRAIVLNTAKR</sequence>
<dbReference type="PANTHER" id="PTHR42920">
    <property type="entry name" value="OS03G0707200 PROTEIN-RELATED"/>
    <property type="match status" value="1"/>
</dbReference>
<feature type="transmembrane region" description="Helical" evidence="8">
    <location>
        <begin position="239"/>
        <end position="260"/>
    </location>
</feature>
<evidence type="ECO:0000256" key="1">
    <source>
        <dbReference type="ARBA" id="ARBA00004651"/>
    </source>
</evidence>
<feature type="transmembrane region" description="Helical" evidence="8">
    <location>
        <begin position="266"/>
        <end position="285"/>
    </location>
</feature>
<feature type="domain" description="EamA" evidence="9">
    <location>
        <begin position="146"/>
        <end position="281"/>
    </location>
</feature>
<evidence type="ECO:0000313" key="11">
    <source>
        <dbReference type="Proteomes" id="UP001344906"/>
    </source>
</evidence>
<evidence type="ECO:0000256" key="5">
    <source>
        <dbReference type="ARBA" id="ARBA00022989"/>
    </source>
</evidence>
<organism evidence="10 11">
    <name type="scientific">Dictyobacter halimunensis</name>
    <dbReference type="NCBI Taxonomy" id="3026934"/>
    <lineage>
        <taxon>Bacteria</taxon>
        <taxon>Bacillati</taxon>
        <taxon>Chloroflexota</taxon>
        <taxon>Ktedonobacteria</taxon>
        <taxon>Ktedonobacterales</taxon>
        <taxon>Dictyobacteraceae</taxon>
        <taxon>Dictyobacter</taxon>
    </lineage>
</organism>
<reference evidence="10 11" key="1">
    <citation type="submission" date="2023-02" db="EMBL/GenBank/DDBJ databases">
        <title>Dictyobacter halimunensis sp. nov., a new member of the class Ktedonobacteria from forest soil in a geothermal area.</title>
        <authorList>
            <person name="Rachmania M.K."/>
            <person name="Ningsih F."/>
            <person name="Sakai Y."/>
            <person name="Yabe S."/>
            <person name="Yokota A."/>
            <person name="Sjamsuridzal W."/>
        </authorList>
    </citation>
    <scope>NUCLEOTIDE SEQUENCE [LARGE SCALE GENOMIC DNA]</scope>
    <source>
        <strain evidence="10 11">S3.2.2.5</strain>
    </source>
</reference>
<feature type="region of interest" description="Disordered" evidence="7">
    <location>
        <begin position="621"/>
        <end position="751"/>
    </location>
</feature>
<evidence type="ECO:0000259" key="9">
    <source>
        <dbReference type="Pfam" id="PF00892"/>
    </source>
</evidence>
<dbReference type="InterPro" id="IPR037185">
    <property type="entry name" value="EmrE-like"/>
</dbReference>
<keyword evidence="4 8" id="KW-0812">Transmembrane</keyword>
<feature type="domain" description="EamA" evidence="9">
    <location>
        <begin position="10"/>
        <end position="137"/>
    </location>
</feature>
<evidence type="ECO:0000313" key="10">
    <source>
        <dbReference type="EMBL" id="GLV54486.1"/>
    </source>
</evidence>
<evidence type="ECO:0000256" key="7">
    <source>
        <dbReference type="SAM" id="MobiDB-lite"/>
    </source>
</evidence>
<evidence type="ECO:0000256" key="8">
    <source>
        <dbReference type="SAM" id="Phobius"/>
    </source>
</evidence>
<evidence type="ECO:0000256" key="2">
    <source>
        <dbReference type="ARBA" id="ARBA00007362"/>
    </source>
</evidence>
<dbReference type="RefSeq" id="WP_338248148.1">
    <property type="nucleotide sequence ID" value="NZ_BSRI01000001.1"/>
</dbReference>
<gene>
    <name evidence="10" type="ORF">KDH_13330</name>
</gene>
<dbReference type="InterPro" id="IPR000620">
    <property type="entry name" value="EamA_dom"/>
</dbReference>
<dbReference type="Pfam" id="PF00892">
    <property type="entry name" value="EamA"/>
    <property type="match status" value="2"/>
</dbReference>
<evidence type="ECO:0000256" key="6">
    <source>
        <dbReference type="ARBA" id="ARBA00023136"/>
    </source>
</evidence>
<accession>A0ABQ6FJT3</accession>
<keyword evidence="6 8" id="KW-0472">Membrane</keyword>
<dbReference type="SUPFAM" id="SSF103481">
    <property type="entry name" value="Multidrug resistance efflux transporter EmrE"/>
    <property type="match status" value="2"/>
</dbReference>
<feature type="transmembrane region" description="Helical" evidence="8">
    <location>
        <begin position="36"/>
        <end position="57"/>
    </location>
</feature>
<feature type="transmembrane region" description="Helical" evidence="8">
    <location>
        <begin position="357"/>
        <end position="383"/>
    </location>
</feature>
<comment type="similarity">
    <text evidence="2">Belongs to the EamA transporter family.</text>
</comment>
<name>A0ABQ6FJT3_9CHLR</name>
<evidence type="ECO:0000256" key="4">
    <source>
        <dbReference type="ARBA" id="ARBA00022692"/>
    </source>
</evidence>
<dbReference type="EMBL" id="BSRI01000001">
    <property type="protein sequence ID" value="GLV54486.1"/>
    <property type="molecule type" value="Genomic_DNA"/>
</dbReference>
<feature type="transmembrane region" description="Helical" evidence="8">
    <location>
        <begin position="121"/>
        <end position="138"/>
    </location>
</feature>
<keyword evidence="5 8" id="KW-1133">Transmembrane helix</keyword>
<keyword evidence="3" id="KW-1003">Cell membrane</keyword>
<comment type="subcellular location">
    <subcellularLocation>
        <location evidence="1">Cell membrane</location>
        <topology evidence="1">Multi-pass membrane protein</topology>
    </subcellularLocation>
</comment>
<protein>
    <recommendedName>
        <fullName evidence="9">EamA domain-containing protein</fullName>
    </recommendedName>
</protein>
<feature type="transmembrane region" description="Helical" evidence="8">
    <location>
        <begin position="176"/>
        <end position="198"/>
    </location>
</feature>
<feature type="transmembrane region" description="Helical" evidence="8">
    <location>
        <begin position="213"/>
        <end position="232"/>
    </location>
</feature>
<feature type="transmembrane region" description="Helical" evidence="8">
    <location>
        <begin position="306"/>
        <end position="328"/>
    </location>
</feature>
<evidence type="ECO:0000256" key="3">
    <source>
        <dbReference type="ARBA" id="ARBA00022475"/>
    </source>
</evidence>
<feature type="compositionally biased region" description="Pro residues" evidence="7">
    <location>
        <begin position="718"/>
        <end position="746"/>
    </location>
</feature>
<keyword evidence="11" id="KW-1185">Reference proteome</keyword>
<dbReference type="PANTHER" id="PTHR42920:SF5">
    <property type="entry name" value="EAMA DOMAIN-CONTAINING PROTEIN"/>
    <property type="match status" value="1"/>
</dbReference>
<feature type="transmembrane region" description="Helical" evidence="8">
    <location>
        <begin position="144"/>
        <end position="164"/>
    </location>
</feature>
<dbReference type="InterPro" id="IPR051258">
    <property type="entry name" value="Diverse_Substrate_Transporter"/>
</dbReference>